<comment type="caution">
    <text evidence="2">The sequence shown here is derived from an EMBL/GenBank/DDBJ whole genome shotgun (WGS) entry which is preliminary data.</text>
</comment>
<dbReference type="PANTHER" id="PTHR46623:SF6">
    <property type="entry name" value="ALPHA_BETA-HYDROLASES SUPERFAMILY PROTEIN"/>
    <property type="match status" value="1"/>
</dbReference>
<dbReference type="InterPro" id="IPR002925">
    <property type="entry name" value="Dienelactn_hydro"/>
</dbReference>
<dbReference type="RefSeq" id="WP_347690409.1">
    <property type="nucleotide sequence ID" value="NZ_JBDPZN010000005.1"/>
</dbReference>
<gene>
    <name evidence="2" type="ORF">ABHN84_13195</name>
</gene>
<evidence type="ECO:0000259" key="1">
    <source>
        <dbReference type="Pfam" id="PF01738"/>
    </source>
</evidence>
<protein>
    <submittedName>
        <fullName evidence="2">Dienelactone hydrolase family protein</fullName>
        <ecNumber evidence="2">3.1.-.-</ecNumber>
    </submittedName>
</protein>
<accession>A0ABV0FUD4</accession>
<evidence type="ECO:0000313" key="3">
    <source>
        <dbReference type="Proteomes" id="UP001477278"/>
    </source>
</evidence>
<dbReference type="Pfam" id="PF01738">
    <property type="entry name" value="DLH"/>
    <property type="match status" value="1"/>
</dbReference>
<dbReference type="Proteomes" id="UP001477278">
    <property type="component" value="Unassembled WGS sequence"/>
</dbReference>
<organism evidence="2 3">
    <name type="scientific">Shewanella vesiculosa</name>
    <dbReference type="NCBI Taxonomy" id="518738"/>
    <lineage>
        <taxon>Bacteria</taxon>
        <taxon>Pseudomonadati</taxon>
        <taxon>Pseudomonadota</taxon>
        <taxon>Gammaproteobacteria</taxon>
        <taxon>Alteromonadales</taxon>
        <taxon>Shewanellaceae</taxon>
        <taxon>Shewanella</taxon>
    </lineage>
</organism>
<dbReference type="GO" id="GO:0016787">
    <property type="term" value="F:hydrolase activity"/>
    <property type="evidence" value="ECO:0007669"/>
    <property type="project" value="UniProtKB-KW"/>
</dbReference>
<dbReference type="InterPro" id="IPR051049">
    <property type="entry name" value="Dienelactone_hydrolase-like"/>
</dbReference>
<evidence type="ECO:0000313" key="2">
    <source>
        <dbReference type="EMBL" id="MEO3683242.1"/>
    </source>
</evidence>
<keyword evidence="3" id="KW-1185">Reference proteome</keyword>
<sequence>MTQQWITITPDQPFAGYLSLPPTGTGPGLVLLQEIWGVNEHIRAVADSYAQAGFVVFAPDVFWRLTPRLDLNYDDAGTQKAFECYQTLDADQAVSDVVTAIDFLKTRPEVNGKIGIIGYCLGGQLAYRSAAASADISAAVCYYGGGIANYLDVAPQLKQPIMFHHGAHDEHIPADDVAKIKATFAHHTHAQFFDYPAGHGFNCWGRSGMYHQPSAALAQGRSLAFLAEQLCI</sequence>
<keyword evidence="2" id="KW-0378">Hydrolase</keyword>
<dbReference type="PANTHER" id="PTHR46623">
    <property type="entry name" value="CARBOXYMETHYLENEBUTENOLIDASE-RELATED"/>
    <property type="match status" value="1"/>
</dbReference>
<name>A0ABV0FUD4_9GAMM</name>
<dbReference type="EMBL" id="JBDPZN010000005">
    <property type="protein sequence ID" value="MEO3683242.1"/>
    <property type="molecule type" value="Genomic_DNA"/>
</dbReference>
<dbReference type="Gene3D" id="3.40.50.1820">
    <property type="entry name" value="alpha/beta hydrolase"/>
    <property type="match status" value="1"/>
</dbReference>
<proteinExistence type="predicted"/>
<feature type="domain" description="Dienelactone hydrolase" evidence="1">
    <location>
        <begin position="14"/>
        <end position="228"/>
    </location>
</feature>
<reference evidence="2 3" key="1">
    <citation type="submission" date="2024-05" db="EMBL/GenBank/DDBJ databases">
        <title>Genome sequencing of Marine Estuary Bacteria, Shewanella vesiculosa and S. baltica, and Pseudomonas syringae.</title>
        <authorList>
            <person name="Gurung A."/>
            <person name="Maclea K.S."/>
        </authorList>
    </citation>
    <scope>NUCLEOTIDE SEQUENCE [LARGE SCALE GENOMIC DNA]</scope>
    <source>
        <strain evidence="2 3">1A</strain>
    </source>
</reference>
<dbReference type="EC" id="3.1.-.-" evidence="2"/>
<dbReference type="InterPro" id="IPR029058">
    <property type="entry name" value="AB_hydrolase_fold"/>
</dbReference>
<dbReference type="SUPFAM" id="SSF53474">
    <property type="entry name" value="alpha/beta-Hydrolases"/>
    <property type="match status" value="1"/>
</dbReference>